<evidence type="ECO:0000313" key="2">
    <source>
        <dbReference type="Proteomes" id="UP001186974"/>
    </source>
</evidence>
<protein>
    <submittedName>
        <fullName evidence="1">Uncharacterized protein</fullName>
    </submittedName>
</protein>
<evidence type="ECO:0000313" key="1">
    <source>
        <dbReference type="EMBL" id="KAK3063572.1"/>
    </source>
</evidence>
<gene>
    <name evidence="1" type="ORF">LTS18_014455</name>
</gene>
<dbReference type="Proteomes" id="UP001186974">
    <property type="component" value="Unassembled WGS sequence"/>
</dbReference>
<organism evidence="1 2">
    <name type="scientific">Coniosporium uncinatum</name>
    <dbReference type="NCBI Taxonomy" id="93489"/>
    <lineage>
        <taxon>Eukaryota</taxon>
        <taxon>Fungi</taxon>
        <taxon>Dikarya</taxon>
        <taxon>Ascomycota</taxon>
        <taxon>Pezizomycotina</taxon>
        <taxon>Dothideomycetes</taxon>
        <taxon>Dothideomycetes incertae sedis</taxon>
        <taxon>Coniosporium</taxon>
    </lineage>
</organism>
<keyword evidence="2" id="KW-1185">Reference proteome</keyword>
<reference evidence="1" key="1">
    <citation type="submission" date="2024-09" db="EMBL/GenBank/DDBJ databases">
        <title>Black Yeasts Isolated from many extreme environments.</title>
        <authorList>
            <person name="Coleine C."/>
            <person name="Stajich J.E."/>
            <person name="Selbmann L."/>
        </authorList>
    </citation>
    <scope>NUCLEOTIDE SEQUENCE</scope>
    <source>
        <strain evidence="1">CCFEE 5737</strain>
    </source>
</reference>
<dbReference type="EMBL" id="JAWDJW010006797">
    <property type="protein sequence ID" value="KAK3063572.1"/>
    <property type="molecule type" value="Genomic_DNA"/>
</dbReference>
<accession>A0ACC3D8Q0</accession>
<name>A0ACC3D8Q0_9PEZI</name>
<comment type="caution">
    <text evidence="1">The sequence shown here is derived from an EMBL/GenBank/DDBJ whole genome shotgun (WGS) entry which is preliminary data.</text>
</comment>
<proteinExistence type="predicted"/>
<sequence length="395" mass="44183">MFTSRCNILLDPFLRLTDFLSTQRTATSATTRPALTALFIRILMVTPIWIGLALPPLYIVTTKRVLLVLGTTLLSWHSRPARVSRTILWRSRLFRRCLATVTGLEIPEATLKDQPPPLPPRRAKNAHDVAAALASKRRAASPGIRFTFTLYENQRRWLGIGWTASMLAYERGPWTDEHLNASASKDRFELPEIEGGHARWRWVEGSEWHVEGEKGGEDAWMYYDNKWHDGRRGKDGWGRYTRRRKWCRDAELVEITPSTDITPSPTPRADVSGANNNVNQPTTPSTAAPPSDIDSTSDFPPEYSSQADGGDGSTTAIDDGSVSSSQQRKQRGWFRRRNTGGSRGGDAWSQYSGVGSSSSVNLSGPDDHEDRHVPFSQQDVEREWGLGEDARMGFG</sequence>